<dbReference type="EC" id="3.1.3.7" evidence="6"/>
<feature type="binding site" evidence="6">
    <location>
        <position position="213"/>
    </location>
    <ligand>
        <name>substrate</name>
    </ligand>
</feature>
<dbReference type="InterPro" id="IPR020550">
    <property type="entry name" value="Inositol_monophosphatase_CS"/>
</dbReference>
<reference evidence="7 8" key="1">
    <citation type="submission" date="2022-01" db="EMBL/GenBank/DDBJ databases">
        <authorList>
            <person name="Won M."/>
            <person name="Kim S.-J."/>
            <person name="Kwon S.-W."/>
        </authorList>
    </citation>
    <scope>NUCLEOTIDE SEQUENCE [LARGE SCALE GENOMIC DNA]</scope>
    <source>
        <strain evidence="7 8">KCTC 23505</strain>
    </source>
</reference>
<evidence type="ECO:0000256" key="5">
    <source>
        <dbReference type="ARBA" id="ARBA00023136"/>
    </source>
</evidence>
<accession>A0ABS9DR13</accession>
<keyword evidence="6" id="KW-0460">Magnesium</keyword>
<dbReference type="HAMAP" id="MF_02095">
    <property type="entry name" value="CysQ"/>
    <property type="match status" value="1"/>
</dbReference>
<dbReference type="GO" id="GO:0008441">
    <property type="term" value="F:3'(2'),5'-bisphosphate nucleotidase activity"/>
    <property type="evidence" value="ECO:0007669"/>
    <property type="project" value="UniProtKB-EC"/>
</dbReference>
<evidence type="ECO:0000256" key="1">
    <source>
        <dbReference type="ARBA" id="ARBA00005289"/>
    </source>
</evidence>
<feature type="binding site" evidence="6">
    <location>
        <position position="68"/>
    </location>
    <ligand>
        <name>substrate</name>
    </ligand>
</feature>
<dbReference type="PANTHER" id="PTHR43028:SF5">
    <property type="entry name" value="3'(2'),5'-BISPHOSPHATE NUCLEOTIDASE 1"/>
    <property type="match status" value="1"/>
</dbReference>
<dbReference type="NCBIfam" id="TIGR01331">
    <property type="entry name" value="bisphos_cysQ"/>
    <property type="match status" value="1"/>
</dbReference>
<comment type="caution">
    <text evidence="7">The sequence shown here is derived from an EMBL/GenBank/DDBJ whole genome shotgun (WGS) entry which is preliminary data.</text>
</comment>
<comment type="cofactor">
    <cofactor evidence="6">
        <name>Mg(2+)</name>
        <dbReference type="ChEBI" id="CHEBI:18420"/>
    </cofactor>
</comment>
<feature type="binding site" evidence="6">
    <location>
        <position position="90"/>
    </location>
    <ligand>
        <name>Mg(2+)</name>
        <dbReference type="ChEBI" id="CHEBI:18420"/>
        <label>2</label>
    </ligand>
</feature>
<feature type="binding site" evidence="6">
    <location>
        <position position="68"/>
    </location>
    <ligand>
        <name>Mg(2+)</name>
        <dbReference type="ChEBI" id="CHEBI:18420"/>
        <label>1</label>
    </ligand>
</feature>
<dbReference type="InterPro" id="IPR050725">
    <property type="entry name" value="CysQ/Inositol_MonoPase"/>
</dbReference>
<dbReference type="InterPro" id="IPR006240">
    <property type="entry name" value="CysQ"/>
</dbReference>
<dbReference type="Gene3D" id="3.40.190.80">
    <property type="match status" value="1"/>
</dbReference>
<dbReference type="Proteomes" id="UP001521209">
    <property type="component" value="Unassembled WGS sequence"/>
</dbReference>
<dbReference type="PRINTS" id="PR00377">
    <property type="entry name" value="IMPHPHTASES"/>
</dbReference>
<evidence type="ECO:0000256" key="3">
    <source>
        <dbReference type="ARBA" id="ARBA00022519"/>
    </source>
</evidence>
<keyword evidence="3 6" id="KW-0997">Cell inner membrane</keyword>
<evidence type="ECO:0000313" key="7">
    <source>
        <dbReference type="EMBL" id="MCF3945180.1"/>
    </source>
</evidence>
<feature type="binding site" evidence="6">
    <location>
        <position position="89"/>
    </location>
    <ligand>
        <name>Mg(2+)</name>
        <dbReference type="ChEBI" id="CHEBI:18420"/>
        <label>1</label>
    </ligand>
</feature>
<protein>
    <recommendedName>
        <fullName evidence="6">3'(2'),5'-bisphosphate nucleotidase CysQ</fullName>
        <ecNumber evidence="6">3.1.3.7</ecNumber>
    </recommendedName>
    <alternativeName>
        <fullName evidence="6">3'(2'),5-bisphosphonucleoside 3'(2')-phosphohydrolase</fullName>
    </alternativeName>
    <alternativeName>
        <fullName evidence="6">3'-phosphoadenosine 5'-phosphate phosphatase</fullName>
        <shortName evidence="6">PAP phosphatase</shortName>
    </alternativeName>
</protein>
<comment type="function">
    <text evidence="6">Converts adenosine-3',5'-bisphosphate (PAP) to AMP.</text>
</comment>
<name>A0ABS9DR13_9PROT</name>
<evidence type="ECO:0000313" key="8">
    <source>
        <dbReference type="Proteomes" id="UP001521209"/>
    </source>
</evidence>
<keyword evidence="6" id="KW-0479">Metal-binding</keyword>
<feature type="binding site" evidence="6">
    <location>
        <position position="213"/>
    </location>
    <ligand>
        <name>Mg(2+)</name>
        <dbReference type="ChEBI" id="CHEBI:18420"/>
        <label>2</label>
    </ligand>
</feature>
<comment type="subcellular location">
    <subcellularLocation>
        <location evidence="6">Cell inner membrane</location>
        <topology evidence="6">Peripheral membrane protein</topology>
        <orientation evidence="6">Cytoplasmic side</orientation>
    </subcellularLocation>
</comment>
<keyword evidence="2 6" id="KW-1003">Cell membrane</keyword>
<feature type="binding site" evidence="6">
    <location>
        <position position="87"/>
    </location>
    <ligand>
        <name>Mg(2+)</name>
        <dbReference type="ChEBI" id="CHEBI:18420"/>
        <label>2</label>
    </ligand>
</feature>
<dbReference type="SUPFAM" id="SSF56655">
    <property type="entry name" value="Carbohydrate phosphatase"/>
    <property type="match status" value="1"/>
</dbReference>
<comment type="similarity">
    <text evidence="1 6">Belongs to the inositol monophosphatase superfamily. CysQ family.</text>
</comment>
<dbReference type="Gene3D" id="3.30.540.10">
    <property type="entry name" value="Fructose-1,6-Bisphosphatase, subunit A, domain 1"/>
    <property type="match status" value="1"/>
</dbReference>
<dbReference type="CDD" id="cd01638">
    <property type="entry name" value="CysQ"/>
    <property type="match status" value="1"/>
</dbReference>
<sequence length="254" mass="27238">MPNDTELLELAARLAEAAGREILAVRQAGFTIDRKDDFSPVTLADTRAEKLIVAGLRDATPDIPVIAEEEVAAGRITEPGAKFWLVDPLDGTREFAAGRDEFAVCIGLVADGRAVLGAVGAPAQGIVYAGIVGQGAWKRDASGTTRIEARTPPAEGITVYASRHYADDPQLAAYLARYKVAKLTNIGSALKFCRLAEGVADFYPRLGRTMEWDTAAPQAVLEAAGGRVLTMDEFPLRYGKQGFENPHFLCFGRG</sequence>
<evidence type="ECO:0000256" key="2">
    <source>
        <dbReference type="ARBA" id="ARBA00022475"/>
    </source>
</evidence>
<dbReference type="InterPro" id="IPR000760">
    <property type="entry name" value="Inositol_monophosphatase-like"/>
</dbReference>
<proteinExistence type="inferred from homology"/>
<organism evidence="7 8">
    <name type="scientific">Acidiphilium iwatense</name>
    <dbReference type="NCBI Taxonomy" id="768198"/>
    <lineage>
        <taxon>Bacteria</taxon>
        <taxon>Pseudomonadati</taxon>
        <taxon>Pseudomonadota</taxon>
        <taxon>Alphaproteobacteria</taxon>
        <taxon>Acetobacterales</taxon>
        <taxon>Acidocellaceae</taxon>
        <taxon>Acidiphilium</taxon>
    </lineage>
</organism>
<dbReference type="PROSITE" id="PS00630">
    <property type="entry name" value="IMP_2"/>
    <property type="match status" value="1"/>
</dbReference>
<evidence type="ECO:0000256" key="6">
    <source>
        <dbReference type="HAMAP-Rule" id="MF_02095"/>
    </source>
</evidence>
<dbReference type="EMBL" id="JAKGBZ010000001">
    <property type="protein sequence ID" value="MCF3945180.1"/>
    <property type="molecule type" value="Genomic_DNA"/>
</dbReference>
<keyword evidence="4 6" id="KW-0378">Hydrolase</keyword>
<feature type="binding site" evidence="6">
    <location>
        <begin position="89"/>
        <end position="92"/>
    </location>
    <ligand>
        <name>substrate</name>
    </ligand>
</feature>
<evidence type="ECO:0000256" key="4">
    <source>
        <dbReference type="ARBA" id="ARBA00022801"/>
    </source>
</evidence>
<feature type="binding site" evidence="6">
    <location>
        <position position="87"/>
    </location>
    <ligand>
        <name>Mg(2+)</name>
        <dbReference type="ChEBI" id="CHEBI:18420"/>
        <label>1</label>
    </ligand>
</feature>
<dbReference type="PANTHER" id="PTHR43028">
    <property type="entry name" value="3'(2'),5'-BISPHOSPHATE NUCLEOTIDASE 1"/>
    <property type="match status" value="1"/>
</dbReference>
<comment type="catalytic activity">
    <reaction evidence="6">
        <text>adenosine 3',5'-bisphosphate + H2O = AMP + phosphate</text>
        <dbReference type="Rhea" id="RHEA:10040"/>
        <dbReference type="ChEBI" id="CHEBI:15377"/>
        <dbReference type="ChEBI" id="CHEBI:43474"/>
        <dbReference type="ChEBI" id="CHEBI:58343"/>
        <dbReference type="ChEBI" id="CHEBI:456215"/>
        <dbReference type="EC" id="3.1.3.7"/>
    </reaction>
</comment>
<dbReference type="Pfam" id="PF00459">
    <property type="entry name" value="Inositol_P"/>
    <property type="match status" value="1"/>
</dbReference>
<gene>
    <name evidence="6 7" type="primary">cysQ</name>
    <name evidence="7" type="ORF">L2A60_00580</name>
</gene>
<keyword evidence="8" id="KW-1185">Reference proteome</keyword>
<keyword evidence="5 6" id="KW-0472">Membrane</keyword>